<feature type="domain" description="PRP8" evidence="3">
    <location>
        <begin position="587"/>
        <end position="664"/>
    </location>
</feature>
<dbReference type="Pfam" id="PF10596">
    <property type="entry name" value="U6-snRNA_bdg"/>
    <property type="match status" value="1"/>
</dbReference>
<name>A0A5C7GW20_9ROSI</name>
<dbReference type="Gene3D" id="3.90.1570.40">
    <property type="match status" value="1"/>
</dbReference>
<gene>
    <name evidence="4" type="ORF">EZV62_027580</name>
</gene>
<dbReference type="InterPro" id="IPR043172">
    <property type="entry name" value="Prp8_domainIV_palm"/>
</dbReference>
<dbReference type="PANTHER" id="PTHR11140">
    <property type="entry name" value="PRE-MRNA SPLICING FACTOR PRP8"/>
    <property type="match status" value="1"/>
</dbReference>
<evidence type="ECO:0000259" key="3">
    <source>
        <dbReference type="Pfam" id="PF12134"/>
    </source>
</evidence>
<comment type="caution">
    <text evidence="4">The sequence shown here is derived from an EMBL/GenBank/DDBJ whole genome shotgun (WGS) entry which is preliminary data.</text>
</comment>
<dbReference type="GO" id="GO:0030623">
    <property type="term" value="F:U5 snRNA binding"/>
    <property type="evidence" value="ECO:0007669"/>
    <property type="project" value="TreeGrafter"/>
</dbReference>
<dbReference type="GO" id="GO:0071013">
    <property type="term" value="C:catalytic step 2 spliceosome"/>
    <property type="evidence" value="ECO:0007669"/>
    <property type="project" value="TreeGrafter"/>
</dbReference>
<organism evidence="4 5">
    <name type="scientific">Acer yangbiense</name>
    <dbReference type="NCBI Taxonomy" id="1000413"/>
    <lineage>
        <taxon>Eukaryota</taxon>
        <taxon>Viridiplantae</taxon>
        <taxon>Streptophyta</taxon>
        <taxon>Embryophyta</taxon>
        <taxon>Tracheophyta</taxon>
        <taxon>Spermatophyta</taxon>
        <taxon>Magnoliopsida</taxon>
        <taxon>eudicotyledons</taxon>
        <taxon>Gunneridae</taxon>
        <taxon>Pentapetalae</taxon>
        <taxon>rosids</taxon>
        <taxon>malvids</taxon>
        <taxon>Sapindales</taxon>
        <taxon>Sapindaceae</taxon>
        <taxon>Hippocastanoideae</taxon>
        <taxon>Acereae</taxon>
        <taxon>Acer</taxon>
    </lineage>
</organism>
<accession>A0A5C7GW20</accession>
<keyword evidence="5" id="KW-1185">Reference proteome</keyword>
<feature type="domain" description="RNA recognition motif spliceosomal PrP8" evidence="2">
    <location>
        <begin position="271"/>
        <end position="354"/>
    </location>
</feature>
<evidence type="ECO:0000259" key="1">
    <source>
        <dbReference type="Pfam" id="PF10596"/>
    </source>
</evidence>
<dbReference type="GO" id="GO:0000244">
    <property type="term" value="P:spliceosomal tri-snRNP complex assembly"/>
    <property type="evidence" value="ECO:0007669"/>
    <property type="project" value="TreeGrafter"/>
</dbReference>
<dbReference type="GO" id="GO:0030619">
    <property type="term" value="F:U1 snRNA binding"/>
    <property type="evidence" value="ECO:0007669"/>
    <property type="project" value="TreeGrafter"/>
</dbReference>
<dbReference type="AlphaFoldDB" id="A0A5C7GW20"/>
<dbReference type="InterPro" id="IPR021983">
    <property type="entry name" value="PRP8_domainIV"/>
</dbReference>
<dbReference type="EMBL" id="VAHF01000013">
    <property type="protein sequence ID" value="TXG48286.1"/>
    <property type="molecule type" value="Genomic_DNA"/>
</dbReference>
<evidence type="ECO:0000259" key="2">
    <source>
        <dbReference type="Pfam" id="PF10598"/>
    </source>
</evidence>
<dbReference type="GO" id="GO:0017070">
    <property type="term" value="F:U6 snRNA binding"/>
    <property type="evidence" value="ECO:0007669"/>
    <property type="project" value="InterPro"/>
</dbReference>
<dbReference type="GO" id="GO:0097157">
    <property type="term" value="F:pre-mRNA intronic binding"/>
    <property type="evidence" value="ECO:0007669"/>
    <property type="project" value="TreeGrafter"/>
</dbReference>
<protein>
    <submittedName>
        <fullName evidence="4">Uncharacterized protein</fullName>
    </submittedName>
</protein>
<dbReference type="InterPro" id="IPR012337">
    <property type="entry name" value="RNaseH-like_sf"/>
</dbReference>
<dbReference type="Proteomes" id="UP000323000">
    <property type="component" value="Chromosome 13"/>
</dbReference>
<dbReference type="InterPro" id="IPR019582">
    <property type="entry name" value="RRM_spliceosomal_PrP8"/>
</dbReference>
<dbReference type="Gene3D" id="3.30.420.230">
    <property type="match status" value="1"/>
</dbReference>
<dbReference type="PANTHER" id="PTHR11140:SF0">
    <property type="entry name" value="PRE-MRNA-PROCESSING-SPLICING FACTOR 8"/>
    <property type="match status" value="1"/>
</dbReference>
<evidence type="ECO:0000313" key="5">
    <source>
        <dbReference type="Proteomes" id="UP000323000"/>
    </source>
</evidence>
<dbReference type="Pfam" id="PF12134">
    <property type="entry name" value="PRP8_domainIV"/>
    <property type="match status" value="1"/>
</dbReference>
<dbReference type="InterPro" id="IPR027652">
    <property type="entry name" value="PRP8"/>
</dbReference>
<evidence type="ECO:0000313" key="4">
    <source>
        <dbReference type="EMBL" id="TXG48286.1"/>
    </source>
</evidence>
<feature type="domain" description="Pre-mRNA-processing-splicing factor 8 U6-snRNA-binding" evidence="1">
    <location>
        <begin position="437"/>
        <end position="508"/>
    </location>
</feature>
<sequence>MPEFRTAKVEGDKKNKLKSERINVKVVGGINDNPKAISKYEMSKEVVGLPQPIGEDTVGIFFGPKTLPQTMIEEEVGANNNNLLGLNSDPGPTKTFLKNKMLTKWKRIAREKYRSSSVEVSGNQTSRVGRIEKIASGDSARARKREGEVLGKDENSVWKKKREIQTSNLGHAEGETPLVVTAVGDMKVKEQHMSLVNSQVSLNNEGSKNSIDMVRGGHGSYRSRMNESGIEAEIHTLCDGGLLMQKSSYSVTSMEMLQLCIAAIVVYRGGIKRLLRLVLDHNIADYVTAKNNVVLSYKDMSHTNSYGLTRGLQFAYFVAQYYGFVLDLLLLGLTRTSEIAGPPQMPNEFFTYWNTKVETRIVFWDMKNCLPRSITTLEWEDSFVSVSVYSKDNPNLLFSMPHDLFPRKATIHTQELLDLLVKFGVTHFKSGMSHEEDQLIPNLYRYIQLSNLGRFFWKMASGFEESMKYKKLTNAQRSGLNQIPNRRFTFWWYPTINRANVYVGSQMSKDTFDQKASNKYRIDVQLRWGDYDSHYIEHYTRAKFMDYTTDNMSIYPSLTGVMIGLDLAYNLHTAFVKSCFVCLEGAYKERFEGNLTTKPINGAIFIFNPWAGQLFLKVIYTSVCAGQKRLDQLAKWKTAEVAALVQSLPVEEQPKQIIVTRKGASHNKLI</sequence>
<reference evidence="5" key="1">
    <citation type="journal article" date="2019" name="Gigascience">
        <title>De novo genome assembly of the endangered Acer yangbiense, a plant species with extremely small populations endemic to Yunnan Province, China.</title>
        <authorList>
            <person name="Yang J."/>
            <person name="Wariss H.M."/>
            <person name="Tao L."/>
            <person name="Zhang R."/>
            <person name="Yun Q."/>
            <person name="Hollingsworth P."/>
            <person name="Dao Z."/>
            <person name="Luo G."/>
            <person name="Guo H."/>
            <person name="Ma Y."/>
            <person name="Sun W."/>
        </authorList>
    </citation>
    <scope>NUCLEOTIDE SEQUENCE [LARGE SCALE GENOMIC DNA]</scope>
    <source>
        <strain evidence="5">cv. Malutang</strain>
    </source>
</reference>
<dbReference type="Pfam" id="PF10598">
    <property type="entry name" value="RRM_4"/>
    <property type="match status" value="1"/>
</dbReference>
<dbReference type="GO" id="GO:0005682">
    <property type="term" value="C:U5 snRNP"/>
    <property type="evidence" value="ECO:0007669"/>
    <property type="project" value="TreeGrafter"/>
</dbReference>
<dbReference type="InterPro" id="IPR019580">
    <property type="entry name" value="Prp8_U6-snRNA-bd"/>
</dbReference>
<proteinExistence type="predicted"/>
<dbReference type="GO" id="GO:0030620">
    <property type="term" value="F:U2 snRNA binding"/>
    <property type="evidence" value="ECO:0007669"/>
    <property type="project" value="TreeGrafter"/>
</dbReference>
<dbReference type="SUPFAM" id="SSF53098">
    <property type="entry name" value="Ribonuclease H-like"/>
    <property type="match status" value="2"/>
</dbReference>
<dbReference type="OrthoDB" id="5548919at2759"/>